<evidence type="ECO:0000256" key="3">
    <source>
        <dbReference type="ARBA" id="ARBA00022729"/>
    </source>
</evidence>
<dbReference type="AlphaFoldDB" id="A0ABD0KBF1"/>
<dbReference type="InterPro" id="IPR008983">
    <property type="entry name" value="Tumour_necrosis_fac-like_dom"/>
</dbReference>
<feature type="coiled-coil region" evidence="4">
    <location>
        <begin position="149"/>
        <end position="211"/>
    </location>
</feature>
<feature type="domain" description="C1q" evidence="5">
    <location>
        <begin position="333"/>
        <end position="441"/>
    </location>
</feature>
<evidence type="ECO:0000313" key="6">
    <source>
        <dbReference type="EMBL" id="KAK7484449.1"/>
    </source>
</evidence>
<evidence type="ECO:0000259" key="5">
    <source>
        <dbReference type="PROSITE" id="PS50871"/>
    </source>
</evidence>
<proteinExistence type="predicted"/>
<dbReference type="PANTHER" id="PTHR22923">
    <property type="entry name" value="CEREBELLIN-RELATED"/>
    <property type="match status" value="1"/>
</dbReference>
<sequence>MSTTTQLNAECQKDAMICFKFQIRYLYAREPNHAKHYYPLVVSCLPFVQGDNLKRNKYLCTVHYLYDTIRLRLLEDEKFNIVLALLTADKPLQFIDVLVTANSDMPPTAAMAFFMLLLPQLLAFSMATHPDSHRWPRSDQGPSQNEAVVEHLLQQLTETKAQMEALSNKVNDLQTHTEATQKMLTDLSTQNTALETKLNLCETQNHALEQTVDEQNSTVTAMASEIVSLKNAMSVFQNSQVSTTGQLTAAIQNISTVSGKMTELDLLTSQLEVMAQSFVATEADLTSEITQMKVKDEEIENHVTRLEESEASIARNSSEMGARITQVASKLQSATQRVSFFARYSHDSPTIRSDAPILLLDETLLNHGGGYSNSTGHFTAPVSGDYVLSAAVRPPSGESGSPRFLAKVDNVLMFFSASQLNSWQAVLHLQVGQRVWLETLF</sequence>
<keyword evidence="2" id="KW-0964">Secreted</keyword>
<dbReference type="EMBL" id="JACVVK020000210">
    <property type="protein sequence ID" value="KAK7484449.1"/>
    <property type="molecule type" value="Genomic_DNA"/>
</dbReference>
<dbReference type="SMART" id="SM00110">
    <property type="entry name" value="C1Q"/>
    <property type="match status" value="1"/>
</dbReference>
<dbReference type="Proteomes" id="UP001519460">
    <property type="component" value="Unassembled WGS sequence"/>
</dbReference>
<dbReference type="Pfam" id="PF00386">
    <property type="entry name" value="C1q"/>
    <property type="match status" value="1"/>
</dbReference>
<dbReference type="InterPro" id="IPR050822">
    <property type="entry name" value="Cerebellin_Synaptic_Org"/>
</dbReference>
<evidence type="ECO:0000256" key="2">
    <source>
        <dbReference type="ARBA" id="ARBA00022525"/>
    </source>
</evidence>
<keyword evidence="4" id="KW-0175">Coiled coil</keyword>
<feature type="non-terminal residue" evidence="6">
    <location>
        <position position="441"/>
    </location>
</feature>
<name>A0ABD0KBF1_9CAEN</name>
<gene>
    <name evidence="6" type="ORF">BaRGS_00024334</name>
</gene>
<dbReference type="SUPFAM" id="SSF49842">
    <property type="entry name" value="TNF-like"/>
    <property type="match status" value="1"/>
</dbReference>
<dbReference type="PANTHER" id="PTHR22923:SF116">
    <property type="entry name" value="C1Q DOMAIN-CONTAINING PROTEIN"/>
    <property type="match status" value="1"/>
</dbReference>
<dbReference type="GO" id="GO:0005576">
    <property type="term" value="C:extracellular region"/>
    <property type="evidence" value="ECO:0007669"/>
    <property type="project" value="UniProtKB-SubCell"/>
</dbReference>
<accession>A0ABD0KBF1</accession>
<evidence type="ECO:0000256" key="4">
    <source>
        <dbReference type="SAM" id="Coils"/>
    </source>
</evidence>
<organism evidence="6 7">
    <name type="scientific">Batillaria attramentaria</name>
    <dbReference type="NCBI Taxonomy" id="370345"/>
    <lineage>
        <taxon>Eukaryota</taxon>
        <taxon>Metazoa</taxon>
        <taxon>Spiralia</taxon>
        <taxon>Lophotrochozoa</taxon>
        <taxon>Mollusca</taxon>
        <taxon>Gastropoda</taxon>
        <taxon>Caenogastropoda</taxon>
        <taxon>Sorbeoconcha</taxon>
        <taxon>Cerithioidea</taxon>
        <taxon>Batillariidae</taxon>
        <taxon>Batillaria</taxon>
    </lineage>
</organism>
<dbReference type="InterPro" id="IPR001073">
    <property type="entry name" value="C1q_dom"/>
</dbReference>
<protein>
    <recommendedName>
        <fullName evidence="5">C1q domain-containing protein</fullName>
    </recommendedName>
</protein>
<comment type="caution">
    <text evidence="6">The sequence shown here is derived from an EMBL/GenBank/DDBJ whole genome shotgun (WGS) entry which is preliminary data.</text>
</comment>
<keyword evidence="3" id="KW-0732">Signal</keyword>
<dbReference type="Gene3D" id="2.60.120.40">
    <property type="match status" value="1"/>
</dbReference>
<keyword evidence="7" id="KW-1185">Reference proteome</keyword>
<evidence type="ECO:0000313" key="7">
    <source>
        <dbReference type="Proteomes" id="UP001519460"/>
    </source>
</evidence>
<evidence type="ECO:0000256" key="1">
    <source>
        <dbReference type="ARBA" id="ARBA00004613"/>
    </source>
</evidence>
<dbReference type="PROSITE" id="PS50871">
    <property type="entry name" value="C1Q"/>
    <property type="match status" value="1"/>
</dbReference>
<comment type="subcellular location">
    <subcellularLocation>
        <location evidence="1">Secreted</location>
    </subcellularLocation>
</comment>
<reference evidence="6 7" key="1">
    <citation type="journal article" date="2023" name="Sci. Data">
        <title>Genome assembly of the Korean intertidal mud-creeper Batillaria attramentaria.</title>
        <authorList>
            <person name="Patra A.K."/>
            <person name="Ho P.T."/>
            <person name="Jun S."/>
            <person name="Lee S.J."/>
            <person name="Kim Y."/>
            <person name="Won Y.J."/>
        </authorList>
    </citation>
    <scope>NUCLEOTIDE SEQUENCE [LARGE SCALE GENOMIC DNA]</scope>
    <source>
        <strain evidence="6">Wonlab-2016</strain>
    </source>
</reference>